<dbReference type="Proteomes" id="UP000271554">
    <property type="component" value="Chromosome"/>
</dbReference>
<proteinExistence type="predicted"/>
<dbReference type="KEGG" id="shun:DWB77_00404"/>
<sequence>MGLGIYILDLRGDAMNSFTDDESDSIRGVCESAPEDSLRHGVNRYGETLFNSIQLNRLVAELKALPEGEQSPVVQKVVEGANQAIYRTGYIRFIGD</sequence>
<dbReference type="OrthoDB" id="4558509at2"/>
<dbReference type="AlphaFoldDB" id="A0A387HC08"/>
<dbReference type="EMBL" id="CP032698">
    <property type="protein sequence ID" value="AYG78297.1"/>
    <property type="molecule type" value="Genomic_DNA"/>
</dbReference>
<organism evidence="1 2">
    <name type="scientific">Streptomyces hundungensis</name>
    <dbReference type="NCBI Taxonomy" id="1077946"/>
    <lineage>
        <taxon>Bacteria</taxon>
        <taxon>Bacillati</taxon>
        <taxon>Actinomycetota</taxon>
        <taxon>Actinomycetes</taxon>
        <taxon>Kitasatosporales</taxon>
        <taxon>Streptomycetaceae</taxon>
        <taxon>Streptomyces</taxon>
    </lineage>
</organism>
<gene>
    <name evidence="1" type="ORF">DWB77_00404</name>
</gene>
<reference evidence="1 2" key="1">
    <citation type="submission" date="2018-10" db="EMBL/GenBank/DDBJ databases">
        <title>Relationship between Morphology and Antimicrobial Activity in Streptomyces.</title>
        <authorList>
            <person name="Kang H.J."/>
            <person name="Kim S.B."/>
        </authorList>
    </citation>
    <scope>NUCLEOTIDE SEQUENCE [LARGE SCALE GENOMIC DNA]</scope>
    <source>
        <strain evidence="1 2">BH38</strain>
    </source>
</reference>
<keyword evidence="2" id="KW-1185">Reference proteome</keyword>
<name>A0A387HC08_9ACTN</name>
<evidence type="ECO:0000313" key="2">
    <source>
        <dbReference type="Proteomes" id="UP000271554"/>
    </source>
</evidence>
<accession>A0A387HC08</accession>
<evidence type="ECO:0000313" key="1">
    <source>
        <dbReference type="EMBL" id="AYG78297.1"/>
    </source>
</evidence>
<protein>
    <submittedName>
        <fullName evidence="1">Uncharacterized protein</fullName>
    </submittedName>
</protein>